<evidence type="ECO:0000313" key="1">
    <source>
        <dbReference type="EMBL" id="CAF1785484.1"/>
    </source>
</evidence>
<name>A0A816J7Y7_BRANA</name>
<proteinExistence type="predicted"/>
<dbReference type="Proteomes" id="UP001295469">
    <property type="component" value="Chromosome C09"/>
</dbReference>
<accession>A0A816J7Y7</accession>
<gene>
    <name evidence="1" type="ORF">DARMORV10_C09P63640.1</name>
</gene>
<dbReference type="EMBL" id="HG994373">
    <property type="protein sequence ID" value="CAF1785484.1"/>
    <property type="molecule type" value="Genomic_DNA"/>
</dbReference>
<dbReference type="AlphaFoldDB" id="A0A816J7Y7"/>
<protein>
    <submittedName>
        <fullName evidence="1">(rape) hypothetical protein</fullName>
    </submittedName>
</protein>
<organism evidence="1">
    <name type="scientific">Brassica napus</name>
    <name type="common">Rape</name>
    <dbReference type="NCBI Taxonomy" id="3708"/>
    <lineage>
        <taxon>Eukaryota</taxon>
        <taxon>Viridiplantae</taxon>
        <taxon>Streptophyta</taxon>
        <taxon>Embryophyta</taxon>
        <taxon>Tracheophyta</taxon>
        <taxon>Spermatophyta</taxon>
        <taxon>Magnoliopsida</taxon>
        <taxon>eudicotyledons</taxon>
        <taxon>Gunneridae</taxon>
        <taxon>Pentapetalae</taxon>
        <taxon>rosids</taxon>
        <taxon>malvids</taxon>
        <taxon>Brassicales</taxon>
        <taxon>Brassicaceae</taxon>
        <taxon>Brassiceae</taxon>
        <taxon>Brassica</taxon>
    </lineage>
</organism>
<reference evidence="1" key="1">
    <citation type="submission" date="2021-01" db="EMBL/GenBank/DDBJ databases">
        <authorList>
            <consortium name="Genoscope - CEA"/>
            <person name="William W."/>
        </authorList>
    </citation>
    <scope>NUCLEOTIDE SEQUENCE</scope>
</reference>
<sequence>MTIDPVNFNNFRNPKRLNLCFILCSINVQDERFPRTSSCSVQIETSQRKQVRQTKPCSKAPPTKKISLFDLKDNVFVILTGLLFDNCILNNKESVMCSVYFYFLMWGFYDLSNQVGGSE</sequence>